<evidence type="ECO:0000313" key="1">
    <source>
        <dbReference type="EMBL" id="OAX31087.1"/>
    </source>
</evidence>
<dbReference type="STRING" id="1314800.A0A1B7MEQ8"/>
<name>A0A1B7MEQ8_9AGAM</name>
<organism evidence="1 2">
    <name type="scientific">Rhizopogon vinicolor AM-OR11-026</name>
    <dbReference type="NCBI Taxonomy" id="1314800"/>
    <lineage>
        <taxon>Eukaryota</taxon>
        <taxon>Fungi</taxon>
        <taxon>Dikarya</taxon>
        <taxon>Basidiomycota</taxon>
        <taxon>Agaricomycotina</taxon>
        <taxon>Agaricomycetes</taxon>
        <taxon>Agaricomycetidae</taxon>
        <taxon>Boletales</taxon>
        <taxon>Suillineae</taxon>
        <taxon>Rhizopogonaceae</taxon>
        <taxon>Rhizopogon</taxon>
    </lineage>
</organism>
<dbReference type="EMBL" id="KV449606">
    <property type="protein sequence ID" value="OAX31087.1"/>
    <property type="molecule type" value="Genomic_DNA"/>
</dbReference>
<dbReference type="AlphaFoldDB" id="A0A1B7MEQ8"/>
<proteinExistence type="predicted"/>
<keyword evidence="2" id="KW-1185">Reference proteome</keyword>
<gene>
    <name evidence="1" type="ORF">K503DRAFT_121265</name>
</gene>
<dbReference type="InParanoid" id="A0A1B7MEQ8"/>
<dbReference type="Proteomes" id="UP000092154">
    <property type="component" value="Unassembled WGS sequence"/>
</dbReference>
<reference evidence="1 2" key="1">
    <citation type="submission" date="2016-06" db="EMBL/GenBank/DDBJ databases">
        <title>Comparative genomics of the ectomycorrhizal sister species Rhizopogon vinicolor and Rhizopogon vesiculosus (Basidiomycota: Boletales) reveals a divergence of the mating type B locus.</title>
        <authorList>
            <consortium name="DOE Joint Genome Institute"/>
            <person name="Mujic A.B."/>
            <person name="Kuo A."/>
            <person name="Tritt A."/>
            <person name="Lipzen A."/>
            <person name="Chen C."/>
            <person name="Johnson J."/>
            <person name="Sharma A."/>
            <person name="Barry K."/>
            <person name="Grigoriev I.V."/>
            <person name="Spatafora J.W."/>
        </authorList>
    </citation>
    <scope>NUCLEOTIDE SEQUENCE [LARGE SCALE GENOMIC DNA]</scope>
    <source>
        <strain evidence="1 2">AM-OR11-026</strain>
    </source>
</reference>
<dbReference type="OrthoDB" id="10042665at2759"/>
<evidence type="ECO:0000313" key="2">
    <source>
        <dbReference type="Proteomes" id="UP000092154"/>
    </source>
</evidence>
<protein>
    <submittedName>
        <fullName evidence="1">Uncharacterized protein</fullName>
    </submittedName>
</protein>
<accession>A0A1B7MEQ8</accession>
<sequence>MWVPKSRVWSPAESPLSIEDYFCFNIRSTSHGAIRLFSVTPVRSQTLFRYGIFESDSCDGFTPFSALYLTISITRPWNSGFIACSEKMNVLQSRLDDARDMLGAEYIPDDLTSKAEIFRFKASSGCDTAAQFLADLVAHLGRLLGVVEAECKQKAEQFKESLAINQISFDLLEFLEYYHQEGAVHADYVGIEKGDLDI</sequence>